<dbReference type="Proteomes" id="UP001143545">
    <property type="component" value="Unassembled WGS sequence"/>
</dbReference>
<comment type="similarity">
    <text evidence="1">Belongs to the universal stress protein A family.</text>
</comment>
<dbReference type="RefSeq" id="WP_281755053.1">
    <property type="nucleotide sequence ID" value="NZ_BRVP01000015.1"/>
</dbReference>
<sequence length="273" mass="30676">MNKIIVPVDFSEHSEFALYTASVLAKKTNTEIEIVHMLELSEALLNKSEGQQQLESIYYLRLAEKKFEEFLDKDYLKGFKITPVIKHFKVFSELAEMAKEDDLIIMGSHGSSGVEEFFMGSNTEKVVRTSDAPVLVIKNKVADLDFETVVFACDLKEENVAAYNKAQKIFNAIGAKVQLLYVNLPNDYFMSTHEIKELTENFLAKAAKEPDFPVAYYSDYTVEDGVINYSNTISADLIAIPTHGRTGMSHFFNGSIGEDIANHSTLPVVTFKI</sequence>
<dbReference type="PANTHER" id="PTHR46268:SF6">
    <property type="entry name" value="UNIVERSAL STRESS PROTEIN UP12"/>
    <property type="match status" value="1"/>
</dbReference>
<dbReference type="AlphaFoldDB" id="A0A9W6B7J3"/>
<dbReference type="Gene3D" id="3.40.50.620">
    <property type="entry name" value="HUPs"/>
    <property type="match status" value="2"/>
</dbReference>
<evidence type="ECO:0000256" key="1">
    <source>
        <dbReference type="ARBA" id="ARBA00008791"/>
    </source>
</evidence>
<dbReference type="InterPro" id="IPR006016">
    <property type="entry name" value="UspA"/>
</dbReference>
<comment type="caution">
    <text evidence="3">The sequence shown here is derived from an EMBL/GenBank/DDBJ whole genome shotgun (WGS) entry which is preliminary data.</text>
</comment>
<dbReference type="EMBL" id="BRVP01000015">
    <property type="protein sequence ID" value="GLB53267.1"/>
    <property type="molecule type" value="Genomic_DNA"/>
</dbReference>
<dbReference type="Pfam" id="PF00582">
    <property type="entry name" value="Usp"/>
    <property type="match status" value="2"/>
</dbReference>
<protein>
    <submittedName>
        <fullName evidence="3">Universal stress protein UspA</fullName>
    </submittedName>
</protein>
<name>A0A9W6B7J3_9FLAO</name>
<feature type="domain" description="UspA" evidence="2">
    <location>
        <begin position="2"/>
        <end position="138"/>
    </location>
</feature>
<proteinExistence type="inferred from homology"/>
<dbReference type="CDD" id="cd00293">
    <property type="entry name" value="USP-like"/>
    <property type="match status" value="2"/>
</dbReference>
<organism evidence="3 4">
    <name type="scientific">Neptunitalea chrysea</name>
    <dbReference type="NCBI Taxonomy" id="1647581"/>
    <lineage>
        <taxon>Bacteria</taxon>
        <taxon>Pseudomonadati</taxon>
        <taxon>Bacteroidota</taxon>
        <taxon>Flavobacteriia</taxon>
        <taxon>Flavobacteriales</taxon>
        <taxon>Flavobacteriaceae</taxon>
        <taxon>Neptunitalea</taxon>
    </lineage>
</organism>
<evidence type="ECO:0000259" key="2">
    <source>
        <dbReference type="Pfam" id="PF00582"/>
    </source>
</evidence>
<dbReference type="PANTHER" id="PTHR46268">
    <property type="entry name" value="STRESS RESPONSE PROTEIN NHAX"/>
    <property type="match status" value="1"/>
</dbReference>
<feature type="domain" description="UspA" evidence="2">
    <location>
        <begin position="146"/>
        <end position="271"/>
    </location>
</feature>
<dbReference type="SUPFAM" id="SSF52402">
    <property type="entry name" value="Adenine nucleotide alpha hydrolases-like"/>
    <property type="match status" value="2"/>
</dbReference>
<dbReference type="InterPro" id="IPR014729">
    <property type="entry name" value="Rossmann-like_a/b/a_fold"/>
</dbReference>
<reference evidence="3" key="1">
    <citation type="submission" date="2022-07" db="EMBL/GenBank/DDBJ databases">
        <title>Taxonomy of Novel Oxalotrophic and Methylotrophic Bacteria.</title>
        <authorList>
            <person name="Sahin N."/>
            <person name="Tani A."/>
        </authorList>
    </citation>
    <scope>NUCLEOTIDE SEQUENCE</scope>
    <source>
        <strain evidence="3">AM327</strain>
    </source>
</reference>
<dbReference type="InterPro" id="IPR006015">
    <property type="entry name" value="Universal_stress_UspA"/>
</dbReference>
<gene>
    <name evidence="3" type="primary">uspA_3</name>
    <name evidence="3" type="ORF">NBRC110019_23070</name>
</gene>
<evidence type="ECO:0000313" key="3">
    <source>
        <dbReference type="EMBL" id="GLB53267.1"/>
    </source>
</evidence>
<evidence type="ECO:0000313" key="4">
    <source>
        <dbReference type="Proteomes" id="UP001143545"/>
    </source>
</evidence>
<dbReference type="PRINTS" id="PR01438">
    <property type="entry name" value="UNVRSLSTRESS"/>
</dbReference>
<accession>A0A9W6B7J3</accession>
<keyword evidence="4" id="KW-1185">Reference proteome</keyword>